<evidence type="ECO:0000313" key="13">
    <source>
        <dbReference type="Proteomes" id="UP000032748"/>
    </source>
</evidence>
<keyword evidence="3 11" id="KW-0813">Transport</keyword>
<keyword evidence="4" id="KW-1003">Cell membrane</keyword>
<comment type="catalytic activity">
    <reaction evidence="10">
        <text>phosphate(in) + H(+)(in) = phosphate(out) + H(+)(out)</text>
        <dbReference type="Rhea" id="RHEA:29939"/>
        <dbReference type="ChEBI" id="CHEBI:15378"/>
        <dbReference type="ChEBI" id="CHEBI:43474"/>
    </reaction>
</comment>
<keyword evidence="8 11" id="KW-1133">Transmembrane helix</keyword>
<feature type="transmembrane region" description="Helical" evidence="11">
    <location>
        <begin position="276"/>
        <end position="294"/>
    </location>
</feature>
<sequence length="539" mass="56951">MATPSLSASGTASTAAQARPQLDKKPSPFTLVTFFAVLAMGLLFTAYSLMHDMHELGTSVTTWTPFLLLGVALLIALGFEFVNGFHDTANAVATVIYTHSLPPHFAVVWSGLFNFLGVLLSSGAVAFGIIALLPVELILQVGSSAGFAMIFALLIAAILWNLGTWWLGLPASSSHTLIGSIIGVGVANALMHGRDGTSGVDWSQATKVGYALLFSPLIGFACAALLLLALRLFVKNRALYKAPKGNTPPPWWIRGMLIATCTGVSFAHGSNDGQKGMGLIMLILVGTLPMAYALNRTMPADQALQFAAVAEVTQQALVKSAPQPAPADPRAVLSDYVRSKEATPQLVPALAALAGHIGDEVKGYGSLAKVPAEAMGNVRNDMYLSSETIRLMDKHQVGHFDADTQGKLQLFKQQIDNATRFIPLWVKIAVAIALGLGTMVGWKRIVVTVGEKIGKTHLTYAQGASAETVAMLTIGAADLFGLPVSTTHVLSSGVAGTMVANGGGLQMQTIRNLLMAWVLTLPAAILLSGSLYWLFTQLF</sequence>
<evidence type="ECO:0000256" key="8">
    <source>
        <dbReference type="ARBA" id="ARBA00022989"/>
    </source>
</evidence>
<evidence type="ECO:0000256" key="6">
    <source>
        <dbReference type="ARBA" id="ARBA00022692"/>
    </source>
</evidence>
<dbReference type="PATRIC" id="fig|587753.10.peg.1619"/>
<keyword evidence="7" id="KW-0769">Symport</keyword>
<dbReference type="InterPro" id="IPR001204">
    <property type="entry name" value="Phos_transporter"/>
</dbReference>
<evidence type="ECO:0000256" key="10">
    <source>
        <dbReference type="ARBA" id="ARBA00047348"/>
    </source>
</evidence>
<dbReference type="PANTHER" id="PTHR11101">
    <property type="entry name" value="PHOSPHATE TRANSPORTER"/>
    <property type="match status" value="1"/>
</dbReference>
<evidence type="ECO:0000256" key="3">
    <source>
        <dbReference type="ARBA" id="ARBA00022448"/>
    </source>
</evidence>
<feature type="transmembrane region" description="Helical" evidence="11">
    <location>
        <begin position="208"/>
        <end position="230"/>
    </location>
</feature>
<gene>
    <name evidence="12" type="ORF">PCL1606_16290</name>
</gene>
<evidence type="ECO:0000256" key="4">
    <source>
        <dbReference type="ARBA" id="ARBA00022475"/>
    </source>
</evidence>
<dbReference type="OrthoDB" id="9779554at2"/>
<dbReference type="RefSeq" id="WP_044464563.1">
    <property type="nucleotide sequence ID" value="NZ_CP011110.1"/>
</dbReference>
<comment type="similarity">
    <text evidence="2">Belongs to the inorganic phosphate transporter (PiT) (TC 2.A.20) family. Pit subfamily.</text>
</comment>
<feature type="transmembrane region" description="Helical" evidence="11">
    <location>
        <begin position="106"/>
        <end position="133"/>
    </location>
</feature>
<keyword evidence="9 11" id="KW-0472">Membrane</keyword>
<proteinExistence type="inferred from homology"/>
<evidence type="ECO:0000256" key="7">
    <source>
        <dbReference type="ARBA" id="ARBA00022847"/>
    </source>
</evidence>
<dbReference type="GO" id="GO:0035435">
    <property type="term" value="P:phosphate ion transmembrane transport"/>
    <property type="evidence" value="ECO:0007669"/>
    <property type="project" value="TreeGrafter"/>
</dbReference>
<dbReference type="PANTHER" id="PTHR11101:SF65">
    <property type="entry name" value="LOW-AFFINITY INORGANIC PHOSPHATE TRANSPORTER PITA-RELATED"/>
    <property type="match status" value="1"/>
</dbReference>
<feature type="transmembrane region" description="Helical" evidence="11">
    <location>
        <begin position="28"/>
        <end position="50"/>
    </location>
</feature>
<evidence type="ECO:0000313" key="12">
    <source>
        <dbReference type="EMBL" id="AKA23084.1"/>
    </source>
</evidence>
<keyword evidence="6 11" id="KW-0812">Transmembrane</keyword>
<dbReference type="KEGG" id="pcz:PCL1606_16290"/>
<dbReference type="GO" id="GO:0015293">
    <property type="term" value="F:symporter activity"/>
    <property type="evidence" value="ECO:0007669"/>
    <property type="project" value="UniProtKB-KW"/>
</dbReference>
<protein>
    <recommendedName>
        <fullName evidence="11">Phosphate transporter</fullName>
    </recommendedName>
</protein>
<dbReference type="Proteomes" id="UP000032748">
    <property type="component" value="Chromosome"/>
</dbReference>
<feature type="transmembrane region" description="Helical" evidence="11">
    <location>
        <begin position="514"/>
        <end position="535"/>
    </location>
</feature>
<keyword evidence="5 11" id="KW-0592">Phosphate transport</keyword>
<comment type="subcellular location">
    <subcellularLocation>
        <location evidence="1">Cell membrane</location>
        <topology evidence="1">Multi-pass membrane protein</topology>
    </subcellularLocation>
    <subcellularLocation>
        <location evidence="11">Membrane</location>
        <topology evidence="11">Multi-pass membrane protein</topology>
    </subcellularLocation>
</comment>
<feature type="transmembrane region" description="Helical" evidence="11">
    <location>
        <begin position="145"/>
        <end position="167"/>
    </location>
</feature>
<evidence type="ECO:0000256" key="9">
    <source>
        <dbReference type="ARBA" id="ARBA00023136"/>
    </source>
</evidence>
<feature type="transmembrane region" description="Helical" evidence="11">
    <location>
        <begin position="62"/>
        <end position="86"/>
    </location>
</feature>
<evidence type="ECO:0000256" key="11">
    <source>
        <dbReference type="RuleBase" id="RU363058"/>
    </source>
</evidence>
<dbReference type="Pfam" id="PF01384">
    <property type="entry name" value="PHO4"/>
    <property type="match status" value="1"/>
</dbReference>
<evidence type="ECO:0000256" key="5">
    <source>
        <dbReference type="ARBA" id="ARBA00022592"/>
    </source>
</evidence>
<dbReference type="GO" id="GO:0005315">
    <property type="term" value="F:phosphate transmembrane transporter activity"/>
    <property type="evidence" value="ECO:0007669"/>
    <property type="project" value="InterPro"/>
</dbReference>
<feature type="transmembrane region" description="Helical" evidence="11">
    <location>
        <begin position="421"/>
        <end position="442"/>
    </location>
</feature>
<evidence type="ECO:0000256" key="2">
    <source>
        <dbReference type="ARBA" id="ARBA00005342"/>
    </source>
</evidence>
<accession>A0A0D5XWK9</accession>
<feature type="transmembrane region" description="Helical" evidence="11">
    <location>
        <begin position="251"/>
        <end position="270"/>
    </location>
</feature>
<dbReference type="AlphaFoldDB" id="A0A0D5XWK9"/>
<dbReference type="GO" id="GO:0005886">
    <property type="term" value="C:plasma membrane"/>
    <property type="evidence" value="ECO:0007669"/>
    <property type="project" value="UniProtKB-SubCell"/>
</dbReference>
<evidence type="ECO:0000256" key="1">
    <source>
        <dbReference type="ARBA" id="ARBA00004651"/>
    </source>
</evidence>
<organism evidence="12 13">
    <name type="scientific">Pseudomonas chlororaphis</name>
    <dbReference type="NCBI Taxonomy" id="587753"/>
    <lineage>
        <taxon>Bacteria</taxon>
        <taxon>Pseudomonadati</taxon>
        <taxon>Pseudomonadota</taxon>
        <taxon>Gammaproteobacteria</taxon>
        <taxon>Pseudomonadales</taxon>
        <taxon>Pseudomonadaceae</taxon>
        <taxon>Pseudomonas</taxon>
    </lineage>
</organism>
<dbReference type="EMBL" id="CP011110">
    <property type="protein sequence ID" value="AKA23084.1"/>
    <property type="molecule type" value="Genomic_DNA"/>
</dbReference>
<name>A0A0D5XWK9_9PSED</name>
<reference evidence="12 13" key="1">
    <citation type="journal article" date="2015" name="Mol. Plant Microbe Interact.">
        <title>Comparative Genomic Analysis of Pseudomonas chlororaphis PCL1606 Reveals New Insight into Antifungal Compounds Involved in Biocontrol.</title>
        <authorList>
            <person name="Calderon C.E."/>
            <person name="Ramos C."/>
            <person name="de Vicente A."/>
            <person name="Cazorla F.M."/>
        </authorList>
    </citation>
    <scope>NUCLEOTIDE SEQUENCE [LARGE SCALE GENOMIC DNA]</scope>
    <source>
        <strain evidence="12 13">PCL1606</strain>
    </source>
</reference>